<dbReference type="GO" id="GO:0046872">
    <property type="term" value="F:metal ion binding"/>
    <property type="evidence" value="ECO:0007669"/>
    <property type="project" value="UniProtKB-KW"/>
</dbReference>
<keyword evidence="5" id="KW-0119">Carbohydrate metabolism</keyword>
<dbReference type="PANTHER" id="PTHR31609:SF1">
    <property type="entry name" value="CARBOHYDRATE DEACETYLASE"/>
    <property type="match status" value="1"/>
</dbReference>
<protein>
    <submittedName>
        <fullName evidence="6">ChbG/HpnK family deacetylase</fullName>
    </submittedName>
</protein>
<organism evidence="6 7">
    <name type="scientific">Paenibacillus lutrae</name>
    <dbReference type="NCBI Taxonomy" id="2078573"/>
    <lineage>
        <taxon>Bacteria</taxon>
        <taxon>Bacillati</taxon>
        <taxon>Bacillota</taxon>
        <taxon>Bacilli</taxon>
        <taxon>Bacillales</taxon>
        <taxon>Paenibacillaceae</taxon>
        <taxon>Paenibacillus</taxon>
    </lineage>
</organism>
<dbReference type="PANTHER" id="PTHR31609">
    <property type="entry name" value="YDJC DEACETYLASE FAMILY MEMBER"/>
    <property type="match status" value="1"/>
</dbReference>
<name>A0A7X3K0T6_9BACL</name>
<evidence type="ECO:0000313" key="7">
    <source>
        <dbReference type="Proteomes" id="UP000490800"/>
    </source>
</evidence>
<keyword evidence="2" id="KW-0479">Metal-binding</keyword>
<dbReference type="InterPro" id="IPR011330">
    <property type="entry name" value="Glyco_hydro/deAcase_b/a-brl"/>
</dbReference>
<dbReference type="GO" id="GO:0019213">
    <property type="term" value="F:deacetylase activity"/>
    <property type="evidence" value="ECO:0007669"/>
    <property type="project" value="TreeGrafter"/>
</dbReference>
<evidence type="ECO:0000313" key="6">
    <source>
        <dbReference type="EMBL" id="MVP01296.1"/>
    </source>
</evidence>
<gene>
    <name evidence="6" type="ORF">EDM21_17510</name>
</gene>
<comment type="cofactor">
    <cofactor evidence="1">
        <name>Mg(2+)</name>
        <dbReference type="ChEBI" id="CHEBI:18420"/>
    </cofactor>
</comment>
<comment type="caution">
    <text evidence="6">The sequence shown here is derived from an EMBL/GenBank/DDBJ whole genome shotgun (WGS) entry which is preliminary data.</text>
</comment>
<evidence type="ECO:0000256" key="3">
    <source>
        <dbReference type="ARBA" id="ARBA00022801"/>
    </source>
</evidence>
<dbReference type="InterPro" id="IPR006879">
    <property type="entry name" value="YdjC-like"/>
</dbReference>
<keyword evidence="3" id="KW-0378">Hydrolase</keyword>
<evidence type="ECO:0000256" key="1">
    <source>
        <dbReference type="ARBA" id="ARBA00001946"/>
    </source>
</evidence>
<dbReference type="Gene3D" id="3.20.20.370">
    <property type="entry name" value="Glycoside hydrolase/deacetylase"/>
    <property type="match status" value="1"/>
</dbReference>
<proteinExistence type="predicted"/>
<reference evidence="6 7" key="1">
    <citation type="journal article" date="2019" name="Microorganisms">
        <title>Paenibacillus lutrae sp. nov., A Chitinolytic Species Isolated from A River Otter in Castril Natural Park, Granada, Spain.</title>
        <authorList>
            <person name="Rodriguez M."/>
            <person name="Reina J.C."/>
            <person name="Bejar V."/>
            <person name="Llamas I."/>
        </authorList>
    </citation>
    <scope>NUCLEOTIDE SEQUENCE [LARGE SCALE GENOMIC DNA]</scope>
    <source>
        <strain evidence="6 7">N10</strain>
    </source>
</reference>
<evidence type="ECO:0000256" key="2">
    <source>
        <dbReference type="ARBA" id="ARBA00022723"/>
    </source>
</evidence>
<dbReference type="RefSeq" id="WP_157337564.1">
    <property type="nucleotide sequence ID" value="NZ_RHLK01000011.1"/>
</dbReference>
<dbReference type="CDD" id="cd10802">
    <property type="entry name" value="YdjC_TTHB029_like"/>
    <property type="match status" value="1"/>
</dbReference>
<dbReference type="Pfam" id="PF04794">
    <property type="entry name" value="YdjC"/>
    <property type="match status" value="1"/>
</dbReference>
<keyword evidence="4" id="KW-0460">Magnesium</keyword>
<dbReference type="GO" id="GO:0016787">
    <property type="term" value="F:hydrolase activity"/>
    <property type="evidence" value="ECO:0007669"/>
    <property type="project" value="UniProtKB-KW"/>
</dbReference>
<dbReference type="SUPFAM" id="SSF88713">
    <property type="entry name" value="Glycoside hydrolase/deacetylase"/>
    <property type="match status" value="1"/>
</dbReference>
<dbReference type="EMBL" id="RHLK01000011">
    <property type="protein sequence ID" value="MVP01296.1"/>
    <property type="molecule type" value="Genomic_DNA"/>
</dbReference>
<dbReference type="OrthoDB" id="9774177at2"/>
<dbReference type="AlphaFoldDB" id="A0A7X3K0T6"/>
<evidence type="ECO:0000256" key="4">
    <source>
        <dbReference type="ARBA" id="ARBA00022842"/>
    </source>
</evidence>
<evidence type="ECO:0000256" key="5">
    <source>
        <dbReference type="ARBA" id="ARBA00023277"/>
    </source>
</evidence>
<dbReference type="Proteomes" id="UP000490800">
    <property type="component" value="Unassembled WGS sequence"/>
</dbReference>
<accession>A0A7X3K0T6</accession>
<keyword evidence="7" id="KW-1185">Reference proteome</keyword>
<sequence>MTTAQKLGYSETDRLLIINADDFGASHTGNESIAQLLEEGALSSATIMMPCGWAREAARWSAAHPEHNVGVHLTFTSEWENHKWGPVTRNAGTGSLTTAEGYFPADCLTFEKNADPQQVRIEIVQQIELAVAMGIDPTHLDNHMGSLYGLRTGRDFLDIVFDVCAAYKLPFRMPRYLTGQYIQPAIIEIAAARAGLADTMGVLIPDYLMDWPYAPGSGESYEEVKQRMIATLRALKAGVSELIIHPSLVTEELKAMTPHYAWRGIEFALCRDAEIRQVIEDENIKLIRWSDLREAQRGQ</sequence>
<dbReference type="GO" id="GO:0005975">
    <property type="term" value="P:carbohydrate metabolic process"/>
    <property type="evidence" value="ECO:0007669"/>
    <property type="project" value="InterPro"/>
</dbReference>